<dbReference type="GeneID" id="77849261"/>
<dbReference type="PATRIC" id="fig|742726.3.peg.2137"/>
<accession>K0WVT7</accession>
<dbReference type="OrthoDB" id="1089732at2"/>
<dbReference type="EMBL" id="ADLE01000014">
    <property type="protein sequence ID" value="EJZ63387.1"/>
    <property type="molecule type" value="Genomic_DNA"/>
</dbReference>
<dbReference type="InterPro" id="IPR046692">
    <property type="entry name" value="DUF6562"/>
</dbReference>
<dbReference type="RefSeq" id="WP_008862445.1">
    <property type="nucleotide sequence ID" value="NZ_JH815205.1"/>
</dbReference>
<gene>
    <name evidence="3" type="ORF">HMPREF9448_02043</name>
</gene>
<keyword evidence="4" id="KW-1185">Reference proteome</keyword>
<dbReference type="Gene3D" id="2.160.20.110">
    <property type="match status" value="1"/>
</dbReference>
<feature type="chain" id="PRO_5003840379" description="DUF6562 domain-containing protein" evidence="1">
    <location>
        <begin position="24"/>
        <end position="670"/>
    </location>
</feature>
<dbReference type="AlphaFoldDB" id="K0WVT7"/>
<name>K0WVT7_9BACT</name>
<protein>
    <recommendedName>
        <fullName evidence="2">DUF6562 domain-containing protein</fullName>
    </recommendedName>
</protein>
<dbReference type="eggNOG" id="ENOG502ZAWV">
    <property type="taxonomic scope" value="Bacteria"/>
</dbReference>
<evidence type="ECO:0000313" key="4">
    <source>
        <dbReference type="Proteomes" id="UP000006044"/>
    </source>
</evidence>
<dbReference type="STRING" id="742726.HMPREF9448_02043"/>
<evidence type="ECO:0000259" key="2">
    <source>
        <dbReference type="Pfam" id="PF20200"/>
    </source>
</evidence>
<reference evidence="3 4" key="1">
    <citation type="submission" date="2012-08" db="EMBL/GenBank/DDBJ databases">
        <title>The Genome Sequence of Barnesiella intestinihominis YIT 11860.</title>
        <authorList>
            <consortium name="The Broad Institute Genome Sequencing Platform"/>
            <person name="Earl A."/>
            <person name="Ward D."/>
            <person name="Feldgarden M."/>
            <person name="Gevers D."/>
            <person name="Morotomi M."/>
            <person name="Walker B."/>
            <person name="Young S.K."/>
            <person name="Zeng Q."/>
            <person name="Gargeya S."/>
            <person name="Fitzgerald M."/>
            <person name="Haas B."/>
            <person name="Abouelleil A."/>
            <person name="Alvarado L."/>
            <person name="Arachchi H.M."/>
            <person name="Berlin A.M."/>
            <person name="Chapman S.B."/>
            <person name="Goldberg J."/>
            <person name="Griggs A."/>
            <person name="Gujja S."/>
            <person name="Hansen M."/>
            <person name="Howarth C."/>
            <person name="Imamovic A."/>
            <person name="Larimer J."/>
            <person name="McCowen C."/>
            <person name="Montmayeur A."/>
            <person name="Murphy C."/>
            <person name="Neiman D."/>
            <person name="Pearson M."/>
            <person name="Priest M."/>
            <person name="Roberts A."/>
            <person name="Saif S."/>
            <person name="Shea T."/>
            <person name="Sisk P."/>
            <person name="Sykes S."/>
            <person name="Wortman J."/>
            <person name="Nusbaum C."/>
            <person name="Birren B."/>
        </authorList>
    </citation>
    <scope>NUCLEOTIDE SEQUENCE [LARGE SCALE GENOMIC DNA]</scope>
    <source>
        <strain evidence="3 4">YIT 11860</strain>
    </source>
</reference>
<evidence type="ECO:0000256" key="1">
    <source>
        <dbReference type="SAM" id="SignalP"/>
    </source>
</evidence>
<organism evidence="3 4">
    <name type="scientific">Barnesiella intestinihominis YIT 11860</name>
    <dbReference type="NCBI Taxonomy" id="742726"/>
    <lineage>
        <taxon>Bacteria</taxon>
        <taxon>Pseudomonadati</taxon>
        <taxon>Bacteroidota</taxon>
        <taxon>Bacteroidia</taxon>
        <taxon>Bacteroidales</taxon>
        <taxon>Barnesiellaceae</taxon>
        <taxon>Barnesiella</taxon>
    </lineage>
</organism>
<dbReference type="HOGENOM" id="CLU_412104_0_0_10"/>
<comment type="caution">
    <text evidence="3">The sequence shown here is derived from an EMBL/GenBank/DDBJ whole genome shotgun (WGS) entry which is preliminary data.</text>
</comment>
<sequence length="670" mass="73714">MKKSYYFLAGMALLGLMTGCSNELDEPGANPNGDAVRIMFEAPEALQVTRAVTGTNSAQGGLTNVDWSKYDLRYQVAVYSEDGATLLVAPQTQVVDTYGPVSFEFRLTPNNTYKFVAWADFVKQGETSDLHYNTSDFTDISIKDGLDAQLNDESRDAYFFMKNISVTQTFGETMTLKRPFAKLRVITTDWASEGMEMPDNFKVAYHDCVRFSALNAVTGEAVGSADAESSEVYTAAIMQDETGDKFYEGGYDATANNRTLVIDYLITGDEQRAIHFSLEMLKGTAPVVTKDFTTNIPVQRNYLTTILGNLLTVGGTIDVNIQEGFKNEWIEGEEWWNPEEITPSQPAYDEQTNTYSVYTREEFAWLPTHIDDMLTATPGFTLRICNDIDMSGVEWSPIYPGSSGRTYTVDGQGHTLRNFSMSGKFGAVYEYKLGSFVLDRYNAYTGVWGKFDGIMKNLTFENITINGLAHAEFPVKDVDGEPVDHSKEFSYFAGCIGYTGGNQWSMNSKFENVHVRHIQIKSSATPSQNLGGLVGWIGSGGGSVGNRVAALKNCSATDVHLTGYQAGGLVGQVLGDRGVSFDDCQTENVYIRYSSISSSSGFIGNIGDGGINISWSAAIEINNCNPAQNVYYINDRTGEPNTTYKPQSPFYGHKNSVDVVTITPEETTEP</sequence>
<feature type="signal peptide" evidence="1">
    <location>
        <begin position="1"/>
        <end position="23"/>
    </location>
</feature>
<dbReference type="Proteomes" id="UP000006044">
    <property type="component" value="Unassembled WGS sequence"/>
</dbReference>
<evidence type="ECO:0000313" key="3">
    <source>
        <dbReference type="EMBL" id="EJZ63387.1"/>
    </source>
</evidence>
<feature type="domain" description="DUF6562" evidence="2">
    <location>
        <begin position="61"/>
        <end position="329"/>
    </location>
</feature>
<dbReference type="PROSITE" id="PS51257">
    <property type="entry name" value="PROKAR_LIPOPROTEIN"/>
    <property type="match status" value="1"/>
</dbReference>
<proteinExistence type="predicted"/>
<keyword evidence="1" id="KW-0732">Signal</keyword>
<dbReference type="Pfam" id="PF20200">
    <property type="entry name" value="DUF6562"/>
    <property type="match status" value="1"/>
</dbReference>